<evidence type="ECO:0000259" key="9">
    <source>
        <dbReference type="Pfam" id="PF00884"/>
    </source>
</evidence>
<dbReference type="RefSeq" id="WP_382235726.1">
    <property type="nucleotide sequence ID" value="NZ_JBHTCC010000003.1"/>
</dbReference>
<feature type="transmembrane region" description="Helical" evidence="8">
    <location>
        <begin position="97"/>
        <end position="114"/>
    </location>
</feature>
<keyword evidence="3" id="KW-0997">Cell inner membrane</keyword>
<feature type="transmembrane region" description="Helical" evidence="8">
    <location>
        <begin position="174"/>
        <end position="196"/>
    </location>
</feature>
<feature type="domain" description="Sulfatase N-terminal" evidence="9">
    <location>
        <begin position="258"/>
        <end position="545"/>
    </location>
</feature>
<evidence type="ECO:0000259" key="10">
    <source>
        <dbReference type="Pfam" id="PF08019"/>
    </source>
</evidence>
<dbReference type="Pfam" id="PF08019">
    <property type="entry name" value="EptA_B_N"/>
    <property type="match status" value="1"/>
</dbReference>
<dbReference type="NCBIfam" id="NF028537">
    <property type="entry name" value="P_eth_NH2_trans"/>
    <property type="match status" value="1"/>
</dbReference>
<keyword evidence="5 8" id="KW-0812">Transmembrane</keyword>
<proteinExistence type="predicted"/>
<dbReference type="PANTHER" id="PTHR30443">
    <property type="entry name" value="INNER MEMBRANE PROTEIN"/>
    <property type="match status" value="1"/>
</dbReference>
<evidence type="ECO:0000256" key="7">
    <source>
        <dbReference type="ARBA" id="ARBA00023136"/>
    </source>
</evidence>
<dbReference type="InterPro" id="IPR058130">
    <property type="entry name" value="PEA_transf_C"/>
</dbReference>
<keyword evidence="12" id="KW-1185">Reference proteome</keyword>
<keyword evidence="6 8" id="KW-1133">Transmembrane helix</keyword>
<evidence type="ECO:0000256" key="5">
    <source>
        <dbReference type="ARBA" id="ARBA00022692"/>
    </source>
</evidence>
<evidence type="ECO:0000313" key="11">
    <source>
        <dbReference type="EMBL" id="MFC7299588.1"/>
    </source>
</evidence>
<evidence type="ECO:0000256" key="8">
    <source>
        <dbReference type="SAM" id="Phobius"/>
    </source>
</evidence>
<reference evidence="12" key="1">
    <citation type="journal article" date="2019" name="Int. J. Syst. Evol. Microbiol.">
        <title>The Global Catalogue of Microorganisms (GCM) 10K type strain sequencing project: providing services to taxonomists for standard genome sequencing and annotation.</title>
        <authorList>
            <consortium name="The Broad Institute Genomics Platform"/>
            <consortium name="The Broad Institute Genome Sequencing Center for Infectious Disease"/>
            <person name="Wu L."/>
            <person name="Ma J."/>
        </authorList>
    </citation>
    <scope>NUCLEOTIDE SEQUENCE [LARGE SCALE GENOMIC DNA]</scope>
    <source>
        <strain evidence="12">CCUG 36956</strain>
    </source>
</reference>
<dbReference type="EC" id="2.7.-.-" evidence="11"/>
<dbReference type="InterPro" id="IPR000917">
    <property type="entry name" value="Sulfatase_N"/>
</dbReference>
<keyword evidence="7 8" id="KW-0472">Membrane</keyword>
<dbReference type="CDD" id="cd16017">
    <property type="entry name" value="LptA"/>
    <property type="match status" value="1"/>
</dbReference>
<name>A0ABW2J7U9_9BURK</name>
<feature type="transmembrane region" description="Helical" evidence="8">
    <location>
        <begin position="68"/>
        <end position="90"/>
    </location>
</feature>
<dbReference type="SUPFAM" id="SSF53649">
    <property type="entry name" value="Alkaline phosphatase-like"/>
    <property type="match status" value="1"/>
</dbReference>
<evidence type="ECO:0000256" key="2">
    <source>
        <dbReference type="ARBA" id="ARBA00022475"/>
    </source>
</evidence>
<dbReference type="InterPro" id="IPR040423">
    <property type="entry name" value="PEA_transferase"/>
</dbReference>
<dbReference type="GO" id="GO:0016740">
    <property type="term" value="F:transferase activity"/>
    <property type="evidence" value="ECO:0007669"/>
    <property type="project" value="UniProtKB-KW"/>
</dbReference>
<evidence type="ECO:0000256" key="4">
    <source>
        <dbReference type="ARBA" id="ARBA00022679"/>
    </source>
</evidence>
<gene>
    <name evidence="11" type="ORF">ACFQO0_14180</name>
</gene>
<comment type="subcellular location">
    <subcellularLocation>
        <location evidence="1">Cell inner membrane</location>
        <topology evidence="1">Multi-pass membrane protein</topology>
    </subcellularLocation>
</comment>
<protein>
    <submittedName>
        <fullName evidence="11">Phosphoethanolamine transferase</fullName>
        <ecNumber evidence="11">2.7.-.-</ecNumber>
    </submittedName>
</protein>
<evidence type="ECO:0000256" key="1">
    <source>
        <dbReference type="ARBA" id="ARBA00004429"/>
    </source>
</evidence>
<dbReference type="Gene3D" id="3.40.720.10">
    <property type="entry name" value="Alkaline Phosphatase, subunit A"/>
    <property type="match status" value="1"/>
</dbReference>
<dbReference type="PANTHER" id="PTHR30443:SF0">
    <property type="entry name" value="PHOSPHOETHANOLAMINE TRANSFERASE EPTA"/>
    <property type="match status" value="1"/>
</dbReference>
<feature type="transmembrane region" description="Helical" evidence="8">
    <location>
        <begin position="144"/>
        <end position="162"/>
    </location>
</feature>
<dbReference type="Proteomes" id="UP001596379">
    <property type="component" value="Unassembled WGS sequence"/>
</dbReference>
<evidence type="ECO:0000256" key="6">
    <source>
        <dbReference type="ARBA" id="ARBA00022989"/>
    </source>
</evidence>
<comment type="caution">
    <text evidence="11">The sequence shown here is derived from an EMBL/GenBank/DDBJ whole genome shotgun (WGS) entry which is preliminary data.</text>
</comment>
<sequence length="568" mass="63955">MKITSSSTTVAATQTSALLRQPPVLLTHPSISVELLAVMASLYFTLICNTLFFKAALFDRDWTNSGTWLFAASIFVAITALHALIFLVILNRWTAKPLLAVLLIVTASATYYMNKYTVFFNTDMIRNILQTDVKEAKELFSWEMALYIAIAAGLPILALTRVHFTRRTWQRNVLIRIAMIITSLLVTVGSVMLVFQDFSSLMRNQKEVRFLITPAAYLTSFIRVVATDSEKATQPKINISDDAKLGSAWKTRSKPVLFVLVVGETTRAANWGLNGYEHQTTPELEKLNVLNFTHAKSCGTNTEVSVPCMFSIYGRRNYDQSAINSHESLLHIINHVGLNTVWRDNQGGCKGVCDGLEEQRLDSSKHPTLCNAERCLDEILLNDMDGVIQKAKNGNLFVVLHQLGSHGPAYFSRYPVQMRKFTPTCDTSDLSKCTKEQIVNTYDNTVLYTDHFLAKTIDFLKHQSNYDTAMLYMSDHGESLGENGIFLHGLPYSIAPKEQTQIPMVLWMSKGFSNSFSINNECLKQKADNPVSHDNLFHSLLGMLQIESKYYEKEFDITSDCHLIKKTS</sequence>
<feature type="domain" description="Phosphoethanolamine transferase N-terminal" evidence="10">
    <location>
        <begin position="79"/>
        <end position="227"/>
    </location>
</feature>
<dbReference type="Pfam" id="PF00884">
    <property type="entry name" value="Sulfatase"/>
    <property type="match status" value="1"/>
</dbReference>
<accession>A0ABW2J7U9</accession>
<organism evidence="11 12">
    <name type="scientific">Herminiimonas aquatilis</name>
    <dbReference type="NCBI Taxonomy" id="345342"/>
    <lineage>
        <taxon>Bacteria</taxon>
        <taxon>Pseudomonadati</taxon>
        <taxon>Pseudomonadota</taxon>
        <taxon>Betaproteobacteria</taxon>
        <taxon>Burkholderiales</taxon>
        <taxon>Oxalobacteraceae</taxon>
        <taxon>Herminiimonas</taxon>
    </lineage>
</organism>
<dbReference type="EMBL" id="JBHTCC010000003">
    <property type="protein sequence ID" value="MFC7299588.1"/>
    <property type="molecule type" value="Genomic_DNA"/>
</dbReference>
<dbReference type="InterPro" id="IPR017850">
    <property type="entry name" value="Alkaline_phosphatase_core_sf"/>
</dbReference>
<keyword evidence="2" id="KW-1003">Cell membrane</keyword>
<feature type="transmembrane region" description="Helical" evidence="8">
    <location>
        <begin position="35"/>
        <end position="56"/>
    </location>
</feature>
<dbReference type="InterPro" id="IPR012549">
    <property type="entry name" value="EptA-like_N"/>
</dbReference>
<keyword evidence="4 11" id="KW-0808">Transferase</keyword>
<evidence type="ECO:0000313" key="12">
    <source>
        <dbReference type="Proteomes" id="UP001596379"/>
    </source>
</evidence>
<evidence type="ECO:0000256" key="3">
    <source>
        <dbReference type="ARBA" id="ARBA00022519"/>
    </source>
</evidence>